<dbReference type="Proteomes" id="UP000887566">
    <property type="component" value="Unplaced"/>
</dbReference>
<keyword evidence="1" id="KW-0732">Signal</keyword>
<evidence type="ECO:0000256" key="1">
    <source>
        <dbReference type="SAM" id="SignalP"/>
    </source>
</evidence>
<dbReference type="AlphaFoldDB" id="A0A914XA26"/>
<evidence type="ECO:0000313" key="2">
    <source>
        <dbReference type="Proteomes" id="UP000887566"/>
    </source>
</evidence>
<keyword evidence="2" id="KW-1185">Reference proteome</keyword>
<name>A0A914XA26_9BILA</name>
<evidence type="ECO:0000313" key="3">
    <source>
        <dbReference type="WBParaSite" id="PSAMB.scaffold7053size8317.g29529.t1"/>
    </source>
</evidence>
<sequence length="401" mass="42326">MYELTLSVLIVSVLTIPATAQIKTCLLAWQTTDPDGKVDAAGATGTPCTLVRGQPAGDCMAGSTSPTGDAVCIFSISQQGYRCCYTLKEAAFSTPAPGMILPTLAAGSTATPRNLKPRCPNGALSSVMSKSNQPATCNIASKTSTCPTGFTCTKAANVYDVYGTPTDPSDDLGAGLTPYLCCKATHLKSHTFVFIDANLSPQIVPTAPAAGINFVTLSNTAKSEVSLSDDFSYLPDLLKTAPASLTLFRPTIATRYYHVLFFDSSSPSKYCMFVGNIQGDGKAMITLPDISATNGAGVYNAGTETAPVYRFTATYQPPILSSVPHRFVVLVYETTAKLVFTAAQVKSATQINNNIGLYGDFEPGRYGISSGVFTDVAKLLKGKFNAILRTPIAGTYFFAKN</sequence>
<dbReference type="WBParaSite" id="PSAMB.scaffold7053size8317.g29529.t1">
    <property type="protein sequence ID" value="PSAMB.scaffold7053size8317.g29529.t1"/>
    <property type="gene ID" value="PSAMB.scaffold7053size8317.g29529"/>
</dbReference>
<protein>
    <submittedName>
        <fullName evidence="3">Uncharacterized protein</fullName>
    </submittedName>
</protein>
<reference evidence="3" key="1">
    <citation type="submission" date="2022-11" db="UniProtKB">
        <authorList>
            <consortium name="WormBaseParasite"/>
        </authorList>
    </citation>
    <scope>IDENTIFICATION</scope>
</reference>
<dbReference type="Gene3D" id="3.90.280.10">
    <property type="entry name" value="PEBP-like"/>
    <property type="match status" value="1"/>
</dbReference>
<accession>A0A914XA26</accession>
<proteinExistence type="predicted"/>
<dbReference type="InterPro" id="IPR036610">
    <property type="entry name" value="PEBP-like_sf"/>
</dbReference>
<feature type="signal peptide" evidence="1">
    <location>
        <begin position="1"/>
        <end position="20"/>
    </location>
</feature>
<feature type="chain" id="PRO_5036770875" evidence="1">
    <location>
        <begin position="21"/>
        <end position="401"/>
    </location>
</feature>
<organism evidence="2 3">
    <name type="scientific">Plectus sambesii</name>
    <dbReference type="NCBI Taxonomy" id="2011161"/>
    <lineage>
        <taxon>Eukaryota</taxon>
        <taxon>Metazoa</taxon>
        <taxon>Ecdysozoa</taxon>
        <taxon>Nematoda</taxon>
        <taxon>Chromadorea</taxon>
        <taxon>Plectida</taxon>
        <taxon>Plectina</taxon>
        <taxon>Plectoidea</taxon>
        <taxon>Plectidae</taxon>
        <taxon>Plectus</taxon>
    </lineage>
</organism>